<evidence type="ECO:0000256" key="5">
    <source>
        <dbReference type="ARBA" id="ARBA00013555"/>
    </source>
</evidence>
<dbReference type="PROSITE" id="PS00154">
    <property type="entry name" value="ATPASE_E1_E2"/>
    <property type="match status" value="1"/>
</dbReference>
<dbReference type="SFLD" id="SFLDS00003">
    <property type="entry name" value="Haloacid_Dehalogenase"/>
    <property type="match status" value="1"/>
</dbReference>
<dbReference type="SUPFAM" id="SSF81660">
    <property type="entry name" value="Metal cation-transporting ATPase, ATP-binding domain N"/>
    <property type="match status" value="1"/>
</dbReference>
<dbReference type="Pfam" id="PF00690">
    <property type="entry name" value="Cation_ATPase_N"/>
    <property type="match status" value="1"/>
</dbReference>
<dbReference type="InterPro" id="IPR023299">
    <property type="entry name" value="ATPase_P-typ_cyto_dom_N"/>
</dbReference>
<dbReference type="RefSeq" id="WP_268058110.1">
    <property type="nucleotide sequence ID" value="NZ_JAPOHA010000006.1"/>
</dbReference>
<evidence type="ECO:0000256" key="18">
    <source>
        <dbReference type="SAM" id="Phobius"/>
    </source>
</evidence>
<dbReference type="Gene3D" id="1.20.1110.10">
    <property type="entry name" value="Calcium-transporting ATPase, transmembrane domain"/>
    <property type="match status" value="1"/>
</dbReference>
<dbReference type="InterPro" id="IPR059000">
    <property type="entry name" value="ATPase_P-type_domA"/>
</dbReference>
<dbReference type="Gene3D" id="3.40.50.1000">
    <property type="entry name" value="HAD superfamily/HAD-like"/>
    <property type="match status" value="1"/>
</dbReference>
<dbReference type="PANTHER" id="PTHR42861">
    <property type="entry name" value="CALCIUM-TRANSPORTING ATPASE"/>
    <property type="match status" value="1"/>
</dbReference>
<feature type="transmembrane region" description="Helical" evidence="18">
    <location>
        <begin position="692"/>
        <end position="715"/>
    </location>
</feature>
<evidence type="ECO:0000256" key="10">
    <source>
        <dbReference type="ARBA" id="ARBA00022741"/>
    </source>
</evidence>
<organism evidence="20 21">
    <name type="scientific">Caproiciproducens galactitolivorans</name>
    <dbReference type="NCBI Taxonomy" id="642589"/>
    <lineage>
        <taxon>Bacteria</taxon>
        <taxon>Bacillati</taxon>
        <taxon>Bacillota</taxon>
        <taxon>Clostridia</taxon>
        <taxon>Eubacteriales</taxon>
        <taxon>Acutalibacteraceae</taxon>
        <taxon>Caproiciproducens</taxon>
    </lineage>
</organism>
<evidence type="ECO:0000313" key="20">
    <source>
        <dbReference type="EMBL" id="MCY1714063.1"/>
    </source>
</evidence>
<evidence type="ECO:0000256" key="2">
    <source>
        <dbReference type="ARBA" id="ARBA00004429"/>
    </source>
</evidence>
<feature type="transmembrane region" description="Helical" evidence="18">
    <location>
        <begin position="785"/>
        <end position="806"/>
    </location>
</feature>
<keyword evidence="12" id="KW-0460">Magnesium</keyword>
<dbReference type="Pfam" id="PF00122">
    <property type="entry name" value="E1-E2_ATPase"/>
    <property type="match status" value="1"/>
</dbReference>
<reference evidence="20 21" key="1">
    <citation type="submission" date="2022-11" db="EMBL/GenBank/DDBJ databases">
        <authorList>
            <person name="Caiyu Z."/>
        </authorList>
    </citation>
    <scope>NUCLEOTIDE SEQUENCE [LARGE SCALE GENOMIC DNA]</scope>
    <source>
        <strain evidence="20 21">YR-4</strain>
    </source>
</reference>
<keyword evidence="13" id="KW-1278">Translocase</keyword>
<accession>A0ABT4BT43</accession>
<dbReference type="InterPro" id="IPR023214">
    <property type="entry name" value="HAD_sf"/>
</dbReference>
<evidence type="ECO:0000256" key="15">
    <source>
        <dbReference type="ARBA" id="ARBA00023136"/>
    </source>
</evidence>
<keyword evidence="14 18" id="KW-1133">Transmembrane helix</keyword>
<evidence type="ECO:0000256" key="3">
    <source>
        <dbReference type="ARBA" id="ARBA00008746"/>
    </source>
</evidence>
<protein>
    <recommendedName>
        <fullName evidence="5">Magnesium-transporting ATPase, P-type 1</fullName>
        <ecNumber evidence="4">7.2.2.14</ecNumber>
    </recommendedName>
    <alternativeName>
        <fullName evidence="16">Mg(2+) transport ATPase, P-type 1</fullName>
    </alternativeName>
</protein>
<dbReference type="PRINTS" id="PR01836">
    <property type="entry name" value="MGATPASE"/>
</dbReference>
<dbReference type="Gene3D" id="2.70.150.10">
    <property type="entry name" value="Calcium-transporting ATPase, cytoplasmic transduction domain A"/>
    <property type="match status" value="1"/>
</dbReference>
<evidence type="ECO:0000256" key="14">
    <source>
        <dbReference type="ARBA" id="ARBA00022989"/>
    </source>
</evidence>
<evidence type="ECO:0000256" key="7">
    <source>
        <dbReference type="ARBA" id="ARBA00022519"/>
    </source>
</evidence>
<dbReference type="InterPro" id="IPR018303">
    <property type="entry name" value="ATPase_P-typ_P_site"/>
</dbReference>
<comment type="function">
    <text evidence="1">Mediates magnesium influx to the cytosol.</text>
</comment>
<dbReference type="Proteomes" id="UP001082703">
    <property type="component" value="Unassembled WGS sequence"/>
</dbReference>
<proteinExistence type="inferred from homology"/>
<dbReference type="InterPro" id="IPR036412">
    <property type="entry name" value="HAD-like_sf"/>
</dbReference>
<dbReference type="InterPro" id="IPR006068">
    <property type="entry name" value="ATPase_P-typ_cation-transptr_C"/>
</dbReference>
<evidence type="ECO:0000256" key="17">
    <source>
        <dbReference type="ARBA" id="ARBA00047295"/>
    </source>
</evidence>
<dbReference type="InterPro" id="IPR004014">
    <property type="entry name" value="ATPase_P-typ_cation-transptr_N"/>
</dbReference>
<evidence type="ECO:0000256" key="13">
    <source>
        <dbReference type="ARBA" id="ARBA00022967"/>
    </source>
</evidence>
<evidence type="ECO:0000256" key="11">
    <source>
        <dbReference type="ARBA" id="ARBA00022840"/>
    </source>
</evidence>
<dbReference type="SFLD" id="SFLDF00027">
    <property type="entry name" value="p-type_atpase"/>
    <property type="match status" value="1"/>
</dbReference>
<evidence type="ECO:0000259" key="19">
    <source>
        <dbReference type="SMART" id="SM00831"/>
    </source>
</evidence>
<dbReference type="SUPFAM" id="SSF81653">
    <property type="entry name" value="Calcium ATPase, transduction domain A"/>
    <property type="match status" value="1"/>
</dbReference>
<evidence type="ECO:0000256" key="8">
    <source>
        <dbReference type="ARBA" id="ARBA00022553"/>
    </source>
</evidence>
<dbReference type="SMART" id="SM00831">
    <property type="entry name" value="Cation_ATPase_N"/>
    <property type="match status" value="1"/>
</dbReference>
<comment type="similarity">
    <text evidence="3">Belongs to the cation transport ATPase (P-type) (TC 3.A.3) family. Type IIIB subfamily.</text>
</comment>
<dbReference type="NCBIfam" id="TIGR01524">
    <property type="entry name" value="ATPase-IIIB_Mg"/>
    <property type="match status" value="1"/>
</dbReference>
<dbReference type="Pfam" id="PF00689">
    <property type="entry name" value="Cation_ATPase_C"/>
    <property type="match status" value="1"/>
</dbReference>
<dbReference type="InterPro" id="IPR044492">
    <property type="entry name" value="P_typ_ATPase_HD_dom"/>
</dbReference>
<dbReference type="InterPro" id="IPR023298">
    <property type="entry name" value="ATPase_P-typ_TM_dom_sf"/>
</dbReference>
<evidence type="ECO:0000256" key="12">
    <source>
        <dbReference type="ARBA" id="ARBA00022842"/>
    </source>
</evidence>
<dbReference type="InterPro" id="IPR008250">
    <property type="entry name" value="ATPase_P-typ_transduc_dom_A_sf"/>
</dbReference>
<dbReference type="SFLD" id="SFLDG00002">
    <property type="entry name" value="C1.7:_P-type_atpase_like"/>
    <property type="match status" value="1"/>
</dbReference>
<feature type="transmembrane region" description="Helical" evidence="18">
    <location>
        <begin position="219"/>
        <end position="240"/>
    </location>
</feature>
<evidence type="ECO:0000256" key="1">
    <source>
        <dbReference type="ARBA" id="ARBA00003954"/>
    </source>
</evidence>
<feature type="transmembrane region" description="Helical" evidence="18">
    <location>
        <begin position="105"/>
        <end position="124"/>
    </location>
</feature>
<keyword evidence="6" id="KW-1003">Cell membrane</keyword>
<evidence type="ECO:0000256" key="4">
    <source>
        <dbReference type="ARBA" id="ARBA00012786"/>
    </source>
</evidence>
<sequence>MKKKKNQITDSSAQTIAKKLKEYSNMEKYILLSTLKTREKGLDIVDVEVFSEQYGSNEISHEKPKPWYIQLIKAFENPFTFVLLAIAAISFFTEVELAKPEDRSPAAVIVILTLVLISGGLRFFQEFRSGKEAESLKSMVKTTATVIRRENGREEIPMADLLPGDIVVLSGGDMIPADLRILKAKDLFISQSALTGESEPIEKFPDPDRTKKDDNLFDLRNICFMGTNVVSGSALAVVLATGDDTYFGNMAKALSGERAPTSFDKGVNSVSFLMIRFMLVMVPVVFLLNGLTKHNWLDALLFAISVAIGLTPEMLPMIVTTNLAKGAVSMSRQKTVVKHLNSIQNFGAMDILCTDKTGTLTRDEIVIERHLNVQGIEDQRVLKYAYLNSYFQTGLKNLIDLAVIDKAGEESVTYLNNEYIKVDEIPFDFARRRMSVVLKNREGKTQVITKGAVEEILQICSYCEYQGEVLPLTEELRKQVVDMAQELNSQGMRVIAVAQKRDPSDEGTFGVKDESEMTLMGYLGLLDPPKKSASAAIRALGEYGVEVKVLTGDNEGVTRKICGDVGLSVDKILLGSEIEEMSEEELMRQAGDTTVFAKLSPIQKARVVNALQEIGHTVGFMGDGINDAQALSKADVGISVDTAVDIAKESADIILLEKDLMVLEHGVIEGRKIFGNIIKYIKMTSSSNFGNMLSMLVASAFLPFLPMMPVQILVLDLLYNISQISIPWDNMDVEYLRVPRKWDASSIGKFMIWIGPVSSVFDIATYLLMWFVFGCNTASNPALVALFNAGWFVESLLSQTLIIHLIRTRKIPFIQSRAAAPVVLLTSVIMAIGILIPFTPLGAYLGLASLPAAYFGWLAAIILGYIALAQIVKMIYIKVNRSWL</sequence>
<evidence type="ECO:0000256" key="6">
    <source>
        <dbReference type="ARBA" id="ARBA00022475"/>
    </source>
</evidence>
<name>A0ABT4BT43_9FIRM</name>
<feature type="domain" description="Cation-transporting P-type ATPase N-terminal" evidence="19">
    <location>
        <begin position="22"/>
        <end position="95"/>
    </location>
</feature>
<dbReference type="Pfam" id="PF13246">
    <property type="entry name" value="Cation_ATPase"/>
    <property type="match status" value="1"/>
</dbReference>
<keyword evidence="21" id="KW-1185">Reference proteome</keyword>
<keyword evidence="8" id="KW-0597">Phosphoprotein</keyword>
<dbReference type="EMBL" id="JAPOHA010000006">
    <property type="protein sequence ID" value="MCY1714063.1"/>
    <property type="molecule type" value="Genomic_DNA"/>
</dbReference>
<keyword evidence="9 18" id="KW-0812">Transmembrane</keyword>
<comment type="catalytic activity">
    <reaction evidence="17">
        <text>Mg(2+)(out) + ATP + H2O = Mg(2+)(in) + ADP + phosphate + H(+)</text>
        <dbReference type="Rhea" id="RHEA:10260"/>
        <dbReference type="ChEBI" id="CHEBI:15377"/>
        <dbReference type="ChEBI" id="CHEBI:15378"/>
        <dbReference type="ChEBI" id="CHEBI:18420"/>
        <dbReference type="ChEBI" id="CHEBI:30616"/>
        <dbReference type="ChEBI" id="CHEBI:43474"/>
        <dbReference type="ChEBI" id="CHEBI:456216"/>
        <dbReference type="EC" id="7.2.2.14"/>
    </reaction>
</comment>
<keyword evidence="15 18" id="KW-0472">Membrane</keyword>
<feature type="transmembrane region" description="Helical" evidence="18">
    <location>
        <begin position="750"/>
        <end position="773"/>
    </location>
</feature>
<feature type="transmembrane region" description="Helical" evidence="18">
    <location>
        <begin position="300"/>
        <end position="319"/>
    </location>
</feature>
<feature type="transmembrane region" description="Helical" evidence="18">
    <location>
        <begin position="74"/>
        <end position="93"/>
    </location>
</feature>
<dbReference type="EC" id="7.2.2.14" evidence="4"/>
<evidence type="ECO:0000256" key="16">
    <source>
        <dbReference type="ARBA" id="ARBA00029806"/>
    </source>
</evidence>
<keyword evidence="10" id="KW-0547">Nucleotide-binding</keyword>
<dbReference type="InterPro" id="IPR001757">
    <property type="entry name" value="P_typ_ATPase"/>
</dbReference>
<dbReference type="SUPFAM" id="SSF56784">
    <property type="entry name" value="HAD-like"/>
    <property type="match status" value="1"/>
</dbReference>
<evidence type="ECO:0000313" key="21">
    <source>
        <dbReference type="Proteomes" id="UP001082703"/>
    </source>
</evidence>
<keyword evidence="11" id="KW-0067">ATP-binding</keyword>
<evidence type="ECO:0000256" key="9">
    <source>
        <dbReference type="ARBA" id="ARBA00022692"/>
    </source>
</evidence>
<feature type="transmembrane region" description="Helical" evidence="18">
    <location>
        <begin position="818"/>
        <end position="838"/>
    </location>
</feature>
<dbReference type="SUPFAM" id="SSF81665">
    <property type="entry name" value="Calcium ATPase, transmembrane domain M"/>
    <property type="match status" value="1"/>
</dbReference>
<keyword evidence="7" id="KW-0997">Cell inner membrane</keyword>
<comment type="caution">
    <text evidence="20">The sequence shown here is derived from an EMBL/GenBank/DDBJ whole genome shotgun (WGS) entry which is preliminary data.</text>
</comment>
<gene>
    <name evidence="20" type="primary">mgtA</name>
    <name evidence="20" type="ORF">OUY18_07340</name>
</gene>
<feature type="transmembrane region" description="Helical" evidence="18">
    <location>
        <begin position="844"/>
        <end position="868"/>
    </location>
</feature>
<comment type="subcellular location">
    <subcellularLocation>
        <location evidence="2">Cell inner membrane</location>
        <topology evidence="2">Multi-pass membrane protein</topology>
    </subcellularLocation>
</comment>
<dbReference type="Gene3D" id="3.40.1110.10">
    <property type="entry name" value="Calcium-transporting ATPase, cytoplasmic domain N"/>
    <property type="match status" value="1"/>
</dbReference>
<dbReference type="CDD" id="cd02077">
    <property type="entry name" value="P-type_ATPase_Mg"/>
    <property type="match status" value="1"/>
</dbReference>
<dbReference type="InterPro" id="IPR006415">
    <property type="entry name" value="P-type_ATPase_IIIB"/>
</dbReference>
<dbReference type="NCBIfam" id="TIGR01494">
    <property type="entry name" value="ATPase_P-type"/>
    <property type="match status" value="2"/>
</dbReference>
<feature type="transmembrane region" description="Helical" evidence="18">
    <location>
        <begin position="270"/>
        <end position="288"/>
    </location>
</feature>
<dbReference type="NCBIfam" id="NF011702">
    <property type="entry name" value="PRK15122.1"/>
    <property type="match status" value="1"/>
</dbReference>